<dbReference type="InterPro" id="IPR027417">
    <property type="entry name" value="P-loop_NTPase"/>
</dbReference>
<evidence type="ECO:0000313" key="7">
    <source>
        <dbReference type="Proteomes" id="UP000472276"/>
    </source>
</evidence>
<dbReference type="InterPro" id="IPR006703">
    <property type="entry name" value="G_AIG1"/>
</dbReference>
<dbReference type="PANTHER" id="PTHR32046:SF11">
    <property type="entry name" value="IMMUNE-ASSOCIATED NUCLEOTIDE-BINDING PROTEIN 10-LIKE"/>
    <property type="match status" value="1"/>
</dbReference>
<dbReference type="InterPro" id="IPR025662">
    <property type="entry name" value="Sigma_54_int_dom_ATP-bd_1"/>
</dbReference>
<evidence type="ECO:0000256" key="4">
    <source>
        <dbReference type="SAM" id="MobiDB-lite"/>
    </source>
</evidence>
<dbReference type="RefSeq" id="XP_039470264.1">
    <property type="nucleotide sequence ID" value="XM_039614330.1"/>
</dbReference>
<dbReference type="Ensembl" id="ENSOABT00000000002.2">
    <property type="protein sequence ID" value="ENSOABP00000000002.2"/>
    <property type="gene ID" value="ENSOABG00000000002.2"/>
</dbReference>
<dbReference type="GO" id="GO:0005525">
    <property type="term" value="F:GTP binding"/>
    <property type="evidence" value="ECO:0007669"/>
    <property type="project" value="InterPro"/>
</dbReference>
<keyword evidence="7" id="KW-1185">Reference proteome</keyword>
<evidence type="ECO:0000313" key="6">
    <source>
        <dbReference type="Ensembl" id="ENSOABP00000000002.2"/>
    </source>
</evidence>
<feature type="coiled-coil region" evidence="3">
    <location>
        <begin position="331"/>
        <end position="368"/>
    </location>
</feature>
<feature type="region of interest" description="Disordered" evidence="4">
    <location>
        <begin position="1"/>
        <end position="39"/>
    </location>
</feature>
<proteinExistence type="inferred from homology"/>
<comment type="similarity">
    <text evidence="1">Belongs to the TRAFAC class TrmE-Era-EngA-EngB-Septin-like GTPase superfamily. AIG1/Toc34/Toc159-like paraseptin GTPase family. IAN subfamily.</text>
</comment>
<keyword evidence="3" id="KW-0175">Coiled coil</keyword>
<sequence>MASDPQKIGSTERKLSSSKSKAETEEEKSQHVQGHTGTANISSRYNNIISKSNLIHSGPLSVYQLRPKKEKLESFTKMTVGEKNLDKTNRTILLVGETGAGKSTLINALFNYSIGVKWEEKVWFQIIEEEKRSQSESQTSDVIVYEIFGFEDKNLPYSLSIIDTPGFGCTKKPKDDGKVSEKLFQLFQSEDGVYKVHAVGLVMKATGNRLSERLKYILDSVMSLFGKNLEENIVALITHSDGVKPKNVLEALETANIKCAKNQKYEPAHFLFDNQQNTLRTKDNNCALEAAWRVTERGMSQFTQFLKESKPQKLKKTVEVLKERITLTACIQNLEDRIKQTELKQREIKQIQEALQKHEGEMKQNENFTVEVDEVYKDKQNVDGGMWLFFYQGAVCCKVCEENCHYPGCTKAWYPKHCEVIKDGCCTVCTNKCPASDHVKENWIYVTKTKKVQKTVQEMKEKYEKNKSESHKKLSLLENLKKEMDQLTAEKSQFLDESYQHVVRLEEIALKADSASTIVHLDFLIEKMKERGDTEKVQKLEEMKKQRE</sequence>
<reference evidence="6" key="2">
    <citation type="submission" date="2025-09" db="UniProtKB">
        <authorList>
            <consortium name="Ensembl"/>
        </authorList>
    </citation>
    <scope>IDENTIFICATION</scope>
</reference>
<feature type="coiled-coil region" evidence="3">
    <location>
        <begin position="449"/>
        <end position="497"/>
    </location>
</feature>
<accession>A0A668RAK7</accession>
<dbReference type="KEGG" id="oau:120440872"/>
<dbReference type="OMA" id="QKHEGEM"/>
<keyword evidence="2" id="KW-0547">Nucleotide-binding</keyword>
<dbReference type="Gene3D" id="3.40.50.300">
    <property type="entry name" value="P-loop containing nucleotide triphosphate hydrolases"/>
    <property type="match status" value="1"/>
</dbReference>
<organism evidence="6 7">
    <name type="scientific">Oreochromis aureus</name>
    <name type="common">Israeli tilapia</name>
    <name type="synonym">Chromis aureus</name>
    <dbReference type="NCBI Taxonomy" id="47969"/>
    <lineage>
        <taxon>Eukaryota</taxon>
        <taxon>Metazoa</taxon>
        <taxon>Chordata</taxon>
        <taxon>Craniata</taxon>
        <taxon>Vertebrata</taxon>
        <taxon>Euteleostomi</taxon>
        <taxon>Actinopterygii</taxon>
        <taxon>Neopterygii</taxon>
        <taxon>Teleostei</taxon>
        <taxon>Neoteleostei</taxon>
        <taxon>Acanthomorphata</taxon>
        <taxon>Ovalentaria</taxon>
        <taxon>Cichlomorphae</taxon>
        <taxon>Cichliformes</taxon>
        <taxon>Cichlidae</taxon>
        <taxon>African cichlids</taxon>
        <taxon>Pseudocrenilabrinae</taxon>
        <taxon>Oreochromini</taxon>
        <taxon>Oreochromis</taxon>
    </lineage>
</organism>
<evidence type="ECO:0000259" key="5">
    <source>
        <dbReference type="Pfam" id="PF04548"/>
    </source>
</evidence>
<feature type="domain" description="AIG1-type G" evidence="5">
    <location>
        <begin position="90"/>
        <end position="283"/>
    </location>
</feature>
<reference evidence="6" key="1">
    <citation type="submission" date="2025-08" db="UniProtKB">
        <authorList>
            <consortium name="Ensembl"/>
        </authorList>
    </citation>
    <scope>IDENTIFICATION</scope>
</reference>
<gene>
    <name evidence="6" type="primary">LOC120440872</name>
</gene>
<evidence type="ECO:0000256" key="3">
    <source>
        <dbReference type="SAM" id="Coils"/>
    </source>
</evidence>
<evidence type="ECO:0000256" key="1">
    <source>
        <dbReference type="ARBA" id="ARBA00008535"/>
    </source>
</evidence>
<evidence type="ECO:0000256" key="2">
    <source>
        <dbReference type="ARBA" id="ARBA00022741"/>
    </source>
</evidence>
<protein>
    <recommendedName>
        <fullName evidence="5">AIG1-type G domain-containing protein</fullName>
    </recommendedName>
</protein>
<dbReference type="SUPFAM" id="SSF52540">
    <property type="entry name" value="P-loop containing nucleoside triphosphate hydrolases"/>
    <property type="match status" value="1"/>
</dbReference>
<dbReference type="AlphaFoldDB" id="A0A668RAK7"/>
<dbReference type="Proteomes" id="UP000472276">
    <property type="component" value="Unassembled WGS sequence"/>
</dbReference>
<dbReference type="Pfam" id="PF04548">
    <property type="entry name" value="AIG1"/>
    <property type="match status" value="1"/>
</dbReference>
<dbReference type="GeneID" id="120440872"/>
<name>A0A668RAK7_OREAU</name>
<dbReference type="PROSITE" id="PS00675">
    <property type="entry name" value="SIGMA54_INTERACT_1"/>
    <property type="match status" value="1"/>
</dbReference>
<feature type="compositionally biased region" description="Basic and acidic residues" evidence="4">
    <location>
        <begin position="10"/>
        <end position="30"/>
    </location>
</feature>
<dbReference type="PANTHER" id="PTHR32046">
    <property type="entry name" value="G DOMAIN-CONTAINING PROTEIN"/>
    <property type="match status" value="1"/>
</dbReference>